<sequence>MKKWLLVFFGLALVVTFGLPAATSAAPVDVDAKVKPADIEVAPNYIDIKLGAKEAAKIDGAQLKVDKVLENGVPVEVKEKLVAKTHVRLEGLKPSIEYCFNLKVGVKALQLVDLKVKADGKAGDLVCVTTKKPGEQPGNPDPTNPGDNPGNDNPGNDNPGNDNPGNNNPGDDNNNGGKDNPGNNNGGDNNGKDDGKNGGKLPKTASPYANNIVIGASLLAAGLGALAIRRRMA</sequence>
<dbReference type="NCBIfam" id="TIGR01167">
    <property type="entry name" value="LPXTG_anchor"/>
    <property type="match status" value="1"/>
</dbReference>
<evidence type="ECO:0000256" key="2">
    <source>
        <dbReference type="SAM" id="Phobius"/>
    </source>
</evidence>
<evidence type="ECO:0000256" key="1">
    <source>
        <dbReference type="SAM" id="MobiDB-lite"/>
    </source>
</evidence>
<feature type="region of interest" description="Disordered" evidence="1">
    <location>
        <begin position="128"/>
        <end position="204"/>
    </location>
</feature>
<accession>A0A7W1XPU3</accession>
<gene>
    <name evidence="4" type="ORF">H2C83_01335</name>
</gene>
<comment type="caution">
    <text evidence="4">The sequence shown here is derived from an EMBL/GenBank/DDBJ whole genome shotgun (WGS) entry which is preliminary data.</text>
</comment>
<keyword evidence="2" id="KW-0812">Transmembrane</keyword>
<proteinExistence type="predicted"/>
<evidence type="ECO:0000313" key="4">
    <source>
        <dbReference type="EMBL" id="MBA4600991.1"/>
    </source>
</evidence>
<feature type="transmembrane region" description="Helical" evidence="2">
    <location>
        <begin position="208"/>
        <end position="228"/>
    </location>
</feature>
<feature type="signal peptide" evidence="3">
    <location>
        <begin position="1"/>
        <end position="21"/>
    </location>
</feature>
<evidence type="ECO:0000256" key="3">
    <source>
        <dbReference type="SAM" id="SignalP"/>
    </source>
</evidence>
<evidence type="ECO:0000313" key="5">
    <source>
        <dbReference type="Proteomes" id="UP000538292"/>
    </source>
</evidence>
<dbReference type="EMBL" id="JACEOL010000003">
    <property type="protein sequence ID" value="MBA4600991.1"/>
    <property type="molecule type" value="Genomic_DNA"/>
</dbReference>
<reference evidence="4 5" key="1">
    <citation type="submission" date="2020-07" db="EMBL/GenBank/DDBJ databases">
        <title>Thermoactinomyces phylogeny.</title>
        <authorList>
            <person name="Dunlap C."/>
        </authorList>
    </citation>
    <scope>NUCLEOTIDE SEQUENCE [LARGE SCALE GENOMIC DNA]</scope>
    <source>
        <strain evidence="4 5">AMNI-1</strain>
    </source>
</reference>
<name>A0A7W1XPU3_9BACL</name>
<organism evidence="4 5">
    <name type="scientific">Thermoactinomyces mirandus</name>
    <dbReference type="NCBI Taxonomy" id="2756294"/>
    <lineage>
        <taxon>Bacteria</taxon>
        <taxon>Bacillati</taxon>
        <taxon>Bacillota</taxon>
        <taxon>Bacilli</taxon>
        <taxon>Bacillales</taxon>
        <taxon>Thermoactinomycetaceae</taxon>
        <taxon>Thermoactinomyces</taxon>
    </lineage>
</organism>
<dbReference type="Proteomes" id="UP000538292">
    <property type="component" value="Unassembled WGS sequence"/>
</dbReference>
<keyword evidence="2" id="KW-0472">Membrane</keyword>
<keyword evidence="3" id="KW-0732">Signal</keyword>
<keyword evidence="5" id="KW-1185">Reference proteome</keyword>
<feature type="compositionally biased region" description="Low complexity" evidence="1">
    <location>
        <begin position="144"/>
        <end position="183"/>
    </location>
</feature>
<keyword evidence="2" id="KW-1133">Transmembrane helix</keyword>
<dbReference type="RefSeq" id="WP_181737031.1">
    <property type="nucleotide sequence ID" value="NZ_JACEOL010000003.1"/>
</dbReference>
<protein>
    <submittedName>
        <fullName evidence="4">LPXTG cell wall anchor domain-containing protein</fullName>
    </submittedName>
</protein>
<feature type="chain" id="PRO_5038511494" evidence="3">
    <location>
        <begin position="22"/>
        <end position="233"/>
    </location>
</feature>
<dbReference type="AlphaFoldDB" id="A0A7W1XPU3"/>